<evidence type="ECO:0000313" key="1">
    <source>
        <dbReference type="EMBL" id="SVB22913.1"/>
    </source>
</evidence>
<protein>
    <submittedName>
        <fullName evidence="1">Uncharacterized protein</fullName>
    </submittedName>
</protein>
<proteinExistence type="predicted"/>
<sequence length="414" mass="47729">GRYSDEAFTGSEPDWTDSDKWSAERYYRERSRTSQYYSYYYKTKDFISWVADWMLSNGYTKEDVASYKAAPEWRTRATLGGSVRALSRGMPENHKGIPEYFKTMSGIMNPEKGLRDVSEEVRNDIDEIIEIGKKIKKEKAEEQKTKVKKYKPSIQELLENKSIEMAWDIDEFVYDYDGSTKMLAGFNPQRILLIVGAKPNHAKIISKLYEPMFNEFDELLNPPDIKKLNEHEKDMHKQLKEGYSHMSKTDIKNHYKMFKMIGDACENIVLKGKATRKPRKKKVISKEKQIKSFKYLDHHADTKSISVHPTELIGANGAVVYNSKTRKLGIYHARNIDPMGLKREGSGLSVKGTTIKGFSEEKSVCKTLRKPLDQLAVFKKGAKRTIIKEFDAINSVEIKMNGRCNVHCLIIKVF</sequence>
<feature type="non-terminal residue" evidence="1">
    <location>
        <position position="1"/>
    </location>
</feature>
<organism evidence="1">
    <name type="scientific">marine metagenome</name>
    <dbReference type="NCBI Taxonomy" id="408172"/>
    <lineage>
        <taxon>unclassified sequences</taxon>
        <taxon>metagenomes</taxon>
        <taxon>ecological metagenomes</taxon>
    </lineage>
</organism>
<name>A0A382CC93_9ZZZZ</name>
<dbReference type="EMBL" id="UINC01033509">
    <property type="protein sequence ID" value="SVB22913.1"/>
    <property type="molecule type" value="Genomic_DNA"/>
</dbReference>
<dbReference type="AlphaFoldDB" id="A0A382CC93"/>
<gene>
    <name evidence="1" type="ORF">METZ01_LOCUS175767</name>
</gene>
<accession>A0A382CC93</accession>
<reference evidence="1" key="1">
    <citation type="submission" date="2018-05" db="EMBL/GenBank/DDBJ databases">
        <authorList>
            <person name="Lanie J.A."/>
            <person name="Ng W.-L."/>
            <person name="Kazmierczak K.M."/>
            <person name="Andrzejewski T.M."/>
            <person name="Davidsen T.M."/>
            <person name="Wayne K.J."/>
            <person name="Tettelin H."/>
            <person name="Glass J.I."/>
            <person name="Rusch D."/>
            <person name="Podicherti R."/>
            <person name="Tsui H.-C.T."/>
            <person name="Winkler M.E."/>
        </authorList>
    </citation>
    <scope>NUCLEOTIDE SEQUENCE</scope>
</reference>